<reference evidence="2 3" key="1">
    <citation type="submission" date="2014-09" db="EMBL/GenBank/DDBJ databases">
        <authorList>
            <person name="Grob C."/>
            <person name="Taubert M."/>
            <person name="Howat A.M."/>
            <person name="Burns O.J."/>
            <person name="Dixon J.L."/>
            <person name="Chen Y."/>
            <person name="Murrell J.C."/>
        </authorList>
    </citation>
    <scope>NUCLEOTIDE SEQUENCE [LARGE SCALE GENOMIC DNA]</scope>
    <source>
        <strain evidence="2">L4</strain>
    </source>
</reference>
<evidence type="ECO:0000256" key="1">
    <source>
        <dbReference type="SAM" id="MobiDB-lite"/>
    </source>
</evidence>
<evidence type="ECO:0000313" key="2">
    <source>
        <dbReference type="EMBL" id="KGM07573.1"/>
    </source>
</evidence>
<comment type="caution">
    <text evidence="2">The sequence shown here is derived from an EMBL/GenBank/DDBJ whole genome shotgun (WGS) entry which is preliminary data.</text>
</comment>
<name>A0A0A0BGB6_9GAMM</name>
<feature type="region of interest" description="Disordered" evidence="1">
    <location>
        <begin position="1"/>
        <end position="23"/>
    </location>
</feature>
<dbReference type="Proteomes" id="UP000029999">
    <property type="component" value="Unassembled WGS sequence"/>
</dbReference>
<organism evidence="2 3">
    <name type="scientific">Methylophaga thiooxydans</name>
    <dbReference type="NCBI Taxonomy" id="392484"/>
    <lineage>
        <taxon>Bacteria</taxon>
        <taxon>Pseudomonadati</taxon>
        <taxon>Pseudomonadota</taxon>
        <taxon>Gammaproteobacteria</taxon>
        <taxon>Thiotrichales</taxon>
        <taxon>Piscirickettsiaceae</taxon>
        <taxon>Methylophaga</taxon>
    </lineage>
</organism>
<gene>
    <name evidence="2" type="ORF">LP43_1188</name>
</gene>
<dbReference type="STRING" id="392484.LP43_1188"/>
<proteinExistence type="predicted"/>
<dbReference type="EMBL" id="JRQD01000002">
    <property type="protein sequence ID" value="KGM07573.1"/>
    <property type="molecule type" value="Genomic_DNA"/>
</dbReference>
<dbReference type="AlphaFoldDB" id="A0A0A0BGB6"/>
<evidence type="ECO:0000313" key="3">
    <source>
        <dbReference type="Proteomes" id="UP000029999"/>
    </source>
</evidence>
<accession>A0A0A0BGB6</accession>
<protein>
    <submittedName>
        <fullName evidence="2">Uncharacterized protein</fullName>
    </submittedName>
</protein>
<sequence>MNPDRKAFYEEESLIPLNDDTPEERELFQTEQVKSKHSYHLDA</sequence>